<evidence type="ECO:0000256" key="1">
    <source>
        <dbReference type="SAM" id="Phobius"/>
    </source>
</evidence>
<feature type="transmembrane region" description="Helical" evidence="1">
    <location>
        <begin position="12"/>
        <end position="30"/>
    </location>
</feature>
<evidence type="ECO:0000313" key="3">
    <source>
        <dbReference type="Proteomes" id="UP000059680"/>
    </source>
</evidence>
<dbReference type="Proteomes" id="UP000059680">
    <property type="component" value="Chromosome 7"/>
</dbReference>
<dbReference type="InParanoid" id="A0A0P0X497"/>
<accession>A0A0P0X497</accession>
<dbReference type="PaxDb" id="39947-A0A0P0X497"/>
<reference evidence="3" key="1">
    <citation type="journal article" date="2005" name="Nature">
        <title>The map-based sequence of the rice genome.</title>
        <authorList>
            <consortium name="International rice genome sequencing project (IRGSP)"/>
            <person name="Matsumoto T."/>
            <person name="Wu J."/>
            <person name="Kanamori H."/>
            <person name="Katayose Y."/>
            <person name="Fujisawa M."/>
            <person name="Namiki N."/>
            <person name="Mizuno H."/>
            <person name="Yamamoto K."/>
            <person name="Antonio B.A."/>
            <person name="Baba T."/>
            <person name="Sakata K."/>
            <person name="Nagamura Y."/>
            <person name="Aoki H."/>
            <person name="Arikawa K."/>
            <person name="Arita K."/>
            <person name="Bito T."/>
            <person name="Chiden Y."/>
            <person name="Fujitsuka N."/>
            <person name="Fukunaka R."/>
            <person name="Hamada M."/>
            <person name="Harada C."/>
            <person name="Hayashi A."/>
            <person name="Hijishita S."/>
            <person name="Honda M."/>
            <person name="Hosokawa S."/>
            <person name="Ichikawa Y."/>
            <person name="Idonuma A."/>
            <person name="Iijima M."/>
            <person name="Ikeda M."/>
            <person name="Ikeno M."/>
            <person name="Ito K."/>
            <person name="Ito S."/>
            <person name="Ito T."/>
            <person name="Ito Y."/>
            <person name="Ito Y."/>
            <person name="Iwabuchi A."/>
            <person name="Kamiya K."/>
            <person name="Karasawa W."/>
            <person name="Kurita K."/>
            <person name="Katagiri S."/>
            <person name="Kikuta A."/>
            <person name="Kobayashi H."/>
            <person name="Kobayashi N."/>
            <person name="Machita K."/>
            <person name="Maehara T."/>
            <person name="Masukawa M."/>
            <person name="Mizubayashi T."/>
            <person name="Mukai Y."/>
            <person name="Nagasaki H."/>
            <person name="Nagata Y."/>
            <person name="Naito S."/>
            <person name="Nakashima M."/>
            <person name="Nakama Y."/>
            <person name="Nakamichi Y."/>
            <person name="Nakamura M."/>
            <person name="Meguro A."/>
            <person name="Negishi M."/>
            <person name="Ohta I."/>
            <person name="Ohta T."/>
            <person name="Okamoto M."/>
            <person name="Ono N."/>
            <person name="Saji S."/>
            <person name="Sakaguchi M."/>
            <person name="Sakai K."/>
            <person name="Shibata M."/>
            <person name="Shimokawa T."/>
            <person name="Song J."/>
            <person name="Takazaki Y."/>
            <person name="Terasawa K."/>
            <person name="Tsugane M."/>
            <person name="Tsuji K."/>
            <person name="Ueda S."/>
            <person name="Waki K."/>
            <person name="Yamagata H."/>
            <person name="Yamamoto M."/>
            <person name="Yamamoto S."/>
            <person name="Yamane H."/>
            <person name="Yoshiki S."/>
            <person name="Yoshihara R."/>
            <person name="Yukawa K."/>
            <person name="Zhong H."/>
            <person name="Yano M."/>
            <person name="Yuan Q."/>
            <person name="Ouyang S."/>
            <person name="Liu J."/>
            <person name="Jones K.M."/>
            <person name="Gansberger K."/>
            <person name="Moffat K."/>
            <person name="Hill J."/>
            <person name="Bera J."/>
            <person name="Fadrosh D."/>
            <person name="Jin S."/>
            <person name="Johri S."/>
            <person name="Kim M."/>
            <person name="Overton L."/>
            <person name="Reardon M."/>
            <person name="Tsitrin T."/>
            <person name="Vuong H."/>
            <person name="Weaver B."/>
            <person name="Ciecko A."/>
            <person name="Tallon L."/>
            <person name="Jackson J."/>
            <person name="Pai G."/>
            <person name="Aken S.V."/>
            <person name="Utterback T."/>
            <person name="Reidmuller S."/>
            <person name="Feldblyum T."/>
            <person name="Hsiao J."/>
            <person name="Zismann V."/>
            <person name="Iobst S."/>
            <person name="de Vazeille A.R."/>
            <person name="Buell C.R."/>
            <person name="Ying K."/>
            <person name="Li Y."/>
            <person name="Lu T."/>
            <person name="Huang Y."/>
            <person name="Zhao Q."/>
            <person name="Feng Q."/>
            <person name="Zhang L."/>
            <person name="Zhu J."/>
            <person name="Weng Q."/>
            <person name="Mu J."/>
            <person name="Lu Y."/>
            <person name="Fan D."/>
            <person name="Liu Y."/>
            <person name="Guan J."/>
            <person name="Zhang Y."/>
            <person name="Yu S."/>
            <person name="Liu X."/>
            <person name="Zhang Y."/>
            <person name="Hong G."/>
            <person name="Han B."/>
            <person name="Choisne N."/>
            <person name="Demange N."/>
            <person name="Orjeda G."/>
            <person name="Samain S."/>
            <person name="Cattolico L."/>
            <person name="Pelletier E."/>
            <person name="Couloux A."/>
            <person name="Segurens B."/>
            <person name="Wincker P."/>
            <person name="D'Hont A."/>
            <person name="Scarpelli C."/>
            <person name="Weissenbach J."/>
            <person name="Salanoubat M."/>
            <person name="Quetier F."/>
            <person name="Yu Y."/>
            <person name="Kim H.R."/>
            <person name="Rambo T."/>
            <person name="Currie J."/>
            <person name="Collura K."/>
            <person name="Luo M."/>
            <person name="Yang T."/>
            <person name="Ammiraju J.S.S."/>
            <person name="Engler F."/>
            <person name="Soderlund C."/>
            <person name="Wing R.A."/>
            <person name="Palmer L.E."/>
            <person name="de la Bastide M."/>
            <person name="Spiegel L."/>
            <person name="Nascimento L."/>
            <person name="Zutavern T."/>
            <person name="O'Shaughnessy A."/>
            <person name="Dike S."/>
            <person name="Dedhia N."/>
            <person name="Preston R."/>
            <person name="Balija V."/>
            <person name="McCombie W.R."/>
            <person name="Chow T."/>
            <person name="Chen H."/>
            <person name="Chung M."/>
            <person name="Chen C."/>
            <person name="Shaw J."/>
            <person name="Wu H."/>
            <person name="Hsiao K."/>
            <person name="Chao Y."/>
            <person name="Chu M."/>
            <person name="Cheng C."/>
            <person name="Hour A."/>
            <person name="Lee P."/>
            <person name="Lin S."/>
            <person name="Lin Y."/>
            <person name="Liou J."/>
            <person name="Liu S."/>
            <person name="Hsing Y."/>
            <person name="Raghuvanshi S."/>
            <person name="Mohanty A."/>
            <person name="Bharti A.K."/>
            <person name="Gaur A."/>
            <person name="Gupta V."/>
            <person name="Kumar D."/>
            <person name="Ravi V."/>
            <person name="Vij S."/>
            <person name="Kapur A."/>
            <person name="Khurana P."/>
            <person name="Khurana P."/>
            <person name="Khurana J.P."/>
            <person name="Tyagi A.K."/>
            <person name="Gaikwad K."/>
            <person name="Singh A."/>
            <person name="Dalal V."/>
            <person name="Srivastava S."/>
            <person name="Dixit A."/>
            <person name="Pal A.K."/>
            <person name="Ghazi I.A."/>
            <person name="Yadav M."/>
            <person name="Pandit A."/>
            <person name="Bhargava A."/>
            <person name="Sureshbabu K."/>
            <person name="Batra K."/>
            <person name="Sharma T.R."/>
            <person name="Mohapatra T."/>
            <person name="Singh N.K."/>
            <person name="Messing J."/>
            <person name="Nelson A.B."/>
            <person name="Fuks G."/>
            <person name="Kavchok S."/>
            <person name="Keizer G."/>
            <person name="Linton E."/>
            <person name="Llaca V."/>
            <person name="Song R."/>
            <person name="Tanyolac B."/>
            <person name="Young S."/>
            <person name="Ho-Il K."/>
            <person name="Hahn J.H."/>
            <person name="Sangsakoo G."/>
            <person name="Vanavichit A."/>
            <person name="de Mattos Luiz.A.T."/>
            <person name="Zimmer P.D."/>
            <person name="Malone G."/>
            <person name="Dellagostin O."/>
            <person name="de Oliveira A.C."/>
            <person name="Bevan M."/>
            <person name="Bancroft I."/>
            <person name="Minx P."/>
            <person name="Cordum H."/>
            <person name="Wilson R."/>
            <person name="Cheng Z."/>
            <person name="Jin W."/>
            <person name="Jiang J."/>
            <person name="Leong S.A."/>
            <person name="Iwama H."/>
            <person name="Gojobori T."/>
            <person name="Itoh T."/>
            <person name="Niimura Y."/>
            <person name="Fujii Y."/>
            <person name="Habara T."/>
            <person name="Sakai H."/>
            <person name="Sato Y."/>
            <person name="Wilson G."/>
            <person name="Kumar K."/>
            <person name="McCouch S."/>
            <person name="Juretic N."/>
            <person name="Hoen D."/>
            <person name="Wright S."/>
            <person name="Bruskiewich R."/>
            <person name="Bureau T."/>
            <person name="Miyao A."/>
            <person name="Hirochika H."/>
            <person name="Nishikawa T."/>
            <person name="Kadowaki K."/>
            <person name="Sugiura M."/>
            <person name="Burr B."/>
            <person name="Sasaki T."/>
        </authorList>
    </citation>
    <scope>NUCLEOTIDE SEQUENCE [LARGE SCALE GENOMIC DNA]</scope>
    <source>
        <strain evidence="3">cv. Nipponbare</strain>
    </source>
</reference>
<dbReference type="EMBL" id="AP014963">
    <property type="protein sequence ID" value="BAT00825.1"/>
    <property type="molecule type" value="Genomic_DNA"/>
</dbReference>
<proteinExistence type="predicted"/>
<name>A0A0P0X497_ORYSJ</name>
<organism evidence="2 3">
    <name type="scientific">Oryza sativa subsp. japonica</name>
    <name type="common">Rice</name>
    <dbReference type="NCBI Taxonomy" id="39947"/>
    <lineage>
        <taxon>Eukaryota</taxon>
        <taxon>Viridiplantae</taxon>
        <taxon>Streptophyta</taxon>
        <taxon>Embryophyta</taxon>
        <taxon>Tracheophyta</taxon>
        <taxon>Spermatophyta</taxon>
        <taxon>Magnoliopsida</taxon>
        <taxon>Liliopsida</taxon>
        <taxon>Poales</taxon>
        <taxon>Poaceae</taxon>
        <taxon>BOP clade</taxon>
        <taxon>Oryzoideae</taxon>
        <taxon>Oryzeae</taxon>
        <taxon>Oryzinae</taxon>
        <taxon>Oryza</taxon>
        <taxon>Oryza sativa</taxon>
    </lineage>
</organism>
<protein>
    <submittedName>
        <fullName evidence="2">Os07g0248550 protein</fullName>
    </submittedName>
</protein>
<dbReference type="Gramene" id="Os07t0248550-00">
    <property type="protein sequence ID" value="Os07t0248550-00"/>
    <property type="gene ID" value="Os07g0248550"/>
</dbReference>
<keyword evidence="3" id="KW-1185">Reference proteome</keyword>
<dbReference type="AlphaFoldDB" id="A0A0P0X497"/>
<keyword evidence="1" id="KW-0812">Transmembrane</keyword>
<reference evidence="2 3" key="3">
    <citation type="journal article" date="2013" name="Rice">
        <title>Improvement of the Oryza sativa Nipponbare reference genome using next generation sequence and optical map data.</title>
        <authorList>
            <person name="Kawahara Y."/>
            <person name="de la Bastide M."/>
            <person name="Hamilton J.P."/>
            <person name="Kanamori H."/>
            <person name="McCombie W.R."/>
            <person name="Ouyang S."/>
            <person name="Schwartz D.C."/>
            <person name="Tanaka T."/>
            <person name="Wu J."/>
            <person name="Zhou S."/>
            <person name="Childs K.L."/>
            <person name="Davidson R.M."/>
            <person name="Lin H."/>
            <person name="Quesada-Ocampo L."/>
            <person name="Vaillancourt B."/>
            <person name="Sakai H."/>
            <person name="Lee S.S."/>
            <person name="Kim J."/>
            <person name="Numa H."/>
            <person name="Itoh T."/>
            <person name="Buell C.R."/>
            <person name="Matsumoto T."/>
        </authorList>
    </citation>
    <scope>NUCLEOTIDE SEQUENCE [LARGE SCALE GENOMIC DNA]</scope>
    <source>
        <strain evidence="3">cv. Nipponbare</strain>
    </source>
</reference>
<reference evidence="2 3" key="2">
    <citation type="journal article" date="2013" name="Plant Cell Physiol.">
        <title>Rice Annotation Project Database (RAP-DB): an integrative and interactive database for rice genomics.</title>
        <authorList>
            <person name="Sakai H."/>
            <person name="Lee S.S."/>
            <person name="Tanaka T."/>
            <person name="Numa H."/>
            <person name="Kim J."/>
            <person name="Kawahara Y."/>
            <person name="Wakimoto H."/>
            <person name="Yang C.C."/>
            <person name="Iwamoto M."/>
            <person name="Abe T."/>
            <person name="Yamada Y."/>
            <person name="Muto A."/>
            <person name="Inokuchi H."/>
            <person name="Ikemura T."/>
            <person name="Matsumoto T."/>
            <person name="Sasaki T."/>
            <person name="Itoh T."/>
        </authorList>
    </citation>
    <scope>NUCLEOTIDE SEQUENCE [LARGE SCALE GENOMIC DNA]</scope>
    <source>
        <strain evidence="3">cv. Nipponbare</strain>
    </source>
</reference>
<evidence type="ECO:0000313" key="2">
    <source>
        <dbReference type="EMBL" id="BAT00825.1"/>
    </source>
</evidence>
<keyword evidence="1" id="KW-1133">Transmembrane helix</keyword>
<keyword evidence="1" id="KW-0472">Membrane</keyword>
<gene>
    <name evidence="2" type="ordered locus">Os07g0248550</name>
    <name evidence="2" type="ORF">OSNPB_070248550</name>
</gene>
<sequence>MLLHTPLQEYIMGTYPDIFALLVIVILIRVPMVGWEAPAEVTGAVGGEDALAVVADAGVRCSWWFLPQRQRRTGRVVVADGPVQPHWHVPVQVLIEVRPLEDVLLLGHEEGVVAGAEIYLLGTVPRVEDEGVVGEATGDVDMAAAGTGALAVLCAPRVVAVGDAAGVVEVRV</sequence>